<feature type="domain" description="C2H2-type" evidence="8">
    <location>
        <begin position="88"/>
        <end position="115"/>
    </location>
</feature>
<feature type="domain" description="C2H2-type" evidence="8">
    <location>
        <begin position="264"/>
        <end position="291"/>
    </location>
</feature>
<gene>
    <name evidence="10" type="primary">20194823</name>
    <name evidence="9" type="ORF">HELRODRAFT_106331</name>
</gene>
<dbReference type="EMBL" id="KB096742">
    <property type="protein sequence ID" value="ESO01827.1"/>
    <property type="molecule type" value="Genomic_DNA"/>
</dbReference>
<reference evidence="11" key="1">
    <citation type="submission" date="2012-12" db="EMBL/GenBank/DDBJ databases">
        <authorList>
            <person name="Hellsten U."/>
            <person name="Grimwood J."/>
            <person name="Chapman J.A."/>
            <person name="Shapiro H."/>
            <person name="Aerts A."/>
            <person name="Otillar R.P."/>
            <person name="Terry A.Y."/>
            <person name="Boore J.L."/>
            <person name="Simakov O."/>
            <person name="Marletaz F."/>
            <person name="Cho S.-J."/>
            <person name="Edsinger-Gonzales E."/>
            <person name="Havlak P."/>
            <person name="Kuo D.-H."/>
            <person name="Larsson T."/>
            <person name="Lv J."/>
            <person name="Arendt D."/>
            <person name="Savage R."/>
            <person name="Osoegawa K."/>
            <person name="de Jong P."/>
            <person name="Lindberg D.R."/>
            <person name="Seaver E.C."/>
            <person name="Weisblat D.A."/>
            <person name="Putnam N.H."/>
            <person name="Grigoriev I.V."/>
            <person name="Rokhsar D.S."/>
        </authorList>
    </citation>
    <scope>NUCLEOTIDE SEQUENCE</scope>
</reference>
<evidence type="ECO:0000313" key="10">
    <source>
        <dbReference type="EnsemblMetazoa" id="HelroP106331"/>
    </source>
</evidence>
<dbReference type="InterPro" id="IPR036236">
    <property type="entry name" value="Znf_C2H2_sf"/>
</dbReference>
<dbReference type="STRING" id="6412.T1EE21"/>
<dbReference type="SUPFAM" id="SSF57667">
    <property type="entry name" value="beta-beta-alpha zinc fingers"/>
    <property type="match status" value="4"/>
</dbReference>
<dbReference type="CTD" id="20194823"/>
<dbReference type="OrthoDB" id="6591996at2759"/>
<dbReference type="PROSITE" id="PS00028">
    <property type="entry name" value="ZINC_FINGER_C2H2_1"/>
    <property type="match status" value="7"/>
</dbReference>
<proteinExistence type="predicted"/>
<dbReference type="PANTHER" id="PTHR24381:SF393">
    <property type="entry name" value="CHROMATIN-LINKED ADAPTOR FOR MSL PROTEINS, ISOFORM B"/>
    <property type="match status" value="1"/>
</dbReference>
<dbReference type="GO" id="GO:0006357">
    <property type="term" value="P:regulation of transcription by RNA polymerase II"/>
    <property type="evidence" value="ECO:0000318"/>
    <property type="project" value="GO_Central"/>
</dbReference>
<reference evidence="9 11" key="2">
    <citation type="journal article" date="2013" name="Nature">
        <title>Insights into bilaterian evolution from three spiralian genomes.</title>
        <authorList>
            <person name="Simakov O."/>
            <person name="Marletaz F."/>
            <person name="Cho S.J."/>
            <person name="Edsinger-Gonzales E."/>
            <person name="Havlak P."/>
            <person name="Hellsten U."/>
            <person name="Kuo D.H."/>
            <person name="Larsson T."/>
            <person name="Lv J."/>
            <person name="Arendt D."/>
            <person name="Savage R."/>
            <person name="Osoegawa K."/>
            <person name="de Jong P."/>
            <person name="Grimwood J."/>
            <person name="Chapman J.A."/>
            <person name="Shapiro H."/>
            <person name="Aerts A."/>
            <person name="Otillar R.P."/>
            <person name="Terry A.Y."/>
            <person name="Boore J.L."/>
            <person name="Grigoriev I.V."/>
            <person name="Lindberg D.R."/>
            <person name="Seaver E.C."/>
            <person name="Weisblat D.A."/>
            <person name="Putnam N.H."/>
            <person name="Rokhsar D.S."/>
        </authorList>
    </citation>
    <scope>NUCLEOTIDE SEQUENCE</scope>
</reference>
<dbReference type="Pfam" id="PF00096">
    <property type="entry name" value="zf-C2H2"/>
    <property type="match status" value="2"/>
</dbReference>
<dbReference type="eggNOG" id="KOG1721">
    <property type="taxonomic scope" value="Eukaryota"/>
</dbReference>
<feature type="domain" description="C2H2-type" evidence="8">
    <location>
        <begin position="16"/>
        <end position="39"/>
    </location>
</feature>
<feature type="domain" description="C2H2-type" evidence="8">
    <location>
        <begin position="237"/>
        <end position="264"/>
    </location>
</feature>
<name>T1EE21_HELRO</name>
<dbReference type="InterPro" id="IPR013087">
    <property type="entry name" value="Znf_C2H2_type"/>
</dbReference>
<dbReference type="PANTHER" id="PTHR24381">
    <property type="entry name" value="ZINC FINGER PROTEIN"/>
    <property type="match status" value="1"/>
</dbReference>
<dbReference type="AlphaFoldDB" id="T1EE21"/>
<keyword evidence="5" id="KW-0862">Zinc</keyword>
<reference evidence="10" key="3">
    <citation type="submission" date="2015-06" db="UniProtKB">
        <authorList>
            <consortium name="EnsemblMetazoa"/>
        </authorList>
    </citation>
    <scope>IDENTIFICATION</scope>
</reference>
<dbReference type="KEGG" id="hro:HELRODRAFT_106331"/>
<protein>
    <recommendedName>
        <fullName evidence="8">C2H2-type domain-containing protein</fullName>
    </recommendedName>
</protein>
<dbReference type="HOGENOM" id="CLU_906972_0_0_1"/>
<comment type="subcellular location">
    <subcellularLocation>
        <location evidence="1">Nucleus</location>
    </subcellularLocation>
</comment>
<feature type="domain" description="C2H2-type" evidence="8">
    <location>
        <begin position="181"/>
        <end position="204"/>
    </location>
</feature>
<keyword evidence="3" id="KW-0677">Repeat</keyword>
<dbReference type="GO" id="GO:0008270">
    <property type="term" value="F:zinc ion binding"/>
    <property type="evidence" value="ECO:0007669"/>
    <property type="project" value="UniProtKB-KW"/>
</dbReference>
<dbReference type="GO" id="GO:0003700">
    <property type="term" value="F:DNA-binding transcription factor activity"/>
    <property type="evidence" value="ECO:0000318"/>
    <property type="project" value="GO_Central"/>
</dbReference>
<dbReference type="EnsemblMetazoa" id="HelroT106331">
    <property type="protein sequence ID" value="HelroP106331"/>
    <property type="gene ID" value="HelroG106331"/>
</dbReference>
<dbReference type="OMA" id="MQEALFK"/>
<evidence type="ECO:0000313" key="9">
    <source>
        <dbReference type="EMBL" id="ESO01827.1"/>
    </source>
</evidence>
<evidence type="ECO:0000256" key="7">
    <source>
        <dbReference type="PROSITE-ProRule" id="PRU00042"/>
    </source>
</evidence>
<evidence type="ECO:0000256" key="2">
    <source>
        <dbReference type="ARBA" id="ARBA00022723"/>
    </source>
</evidence>
<evidence type="ECO:0000256" key="6">
    <source>
        <dbReference type="ARBA" id="ARBA00023242"/>
    </source>
</evidence>
<organism evidence="10 11">
    <name type="scientific">Helobdella robusta</name>
    <name type="common">Californian leech</name>
    <dbReference type="NCBI Taxonomy" id="6412"/>
    <lineage>
        <taxon>Eukaryota</taxon>
        <taxon>Metazoa</taxon>
        <taxon>Spiralia</taxon>
        <taxon>Lophotrochozoa</taxon>
        <taxon>Annelida</taxon>
        <taxon>Clitellata</taxon>
        <taxon>Hirudinea</taxon>
        <taxon>Rhynchobdellida</taxon>
        <taxon>Glossiphoniidae</taxon>
        <taxon>Helobdella</taxon>
    </lineage>
</organism>
<dbReference type="Gene3D" id="3.30.160.60">
    <property type="entry name" value="Classic Zinc Finger"/>
    <property type="match status" value="5"/>
</dbReference>
<keyword evidence="4 7" id="KW-0863">Zinc-finger</keyword>
<evidence type="ECO:0000256" key="4">
    <source>
        <dbReference type="ARBA" id="ARBA00022771"/>
    </source>
</evidence>
<feature type="domain" description="C2H2-type" evidence="8">
    <location>
        <begin position="116"/>
        <end position="143"/>
    </location>
</feature>
<evidence type="ECO:0000259" key="8">
    <source>
        <dbReference type="PROSITE" id="PS50157"/>
    </source>
</evidence>
<evidence type="ECO:0000256" key="3">
    <source>
        <dbReference type="ARBA" id="ARBA00022737"/>
    </source>
</evidence>
<keyword evidence="11" id="KW-1185">Reference proteome</keyword>
<keyword evidence="2" id="KW-0479">Metal-binding</keyword>
<dbReference type="RefSeq" id="XP_009019235.1">
    <property type="nucleotide sequence ID" value="XM_009020987.1"/>
</dbReference>
<accession>T1EE21</accession>
<evidence type="ECO:0000256" key="5">
    <source>
        <dbReference type="ARBA" id="ARBA00022833"/>
    </source>
</evidence>
<dbReference type="EMBL" id="AMQM01000728">
    <property type="status" value="NOT_ANNOTATED_CDS"/>
    <property type="molecule type" value="Genomic_DNA"/>
</dbReference>
<dbReference type="PROSITE" id="PS50157">
    <property type="entry name" value="ZINC_FINGER_C2H2_2"/>
    <property type="match status" value="8"/>
</dbReference>
<feature type="domain" description="C2H2-type" evidence="8">
    <location>
        <begin position="44"/>
        <end position="71"/>
    </location>
</feature>
<dbReference type="GeneID" id="20194823"/>
<evidence type="ECO:0000256" key="1">
    <source>
        <dbReference type="ARBA" id="ARBA00004123"/>
    </source>
</evidence>
<sequence length="307" mass="35634">MIDHFVQNHENKVFHYVCSFCLRNFDSSDNLLDHFETQHIALHYACLKCHQEFKSLTDLLPHTLLHKNSKQPTNSPLSQTIAVEKRYLSCSFCSKLFSLPSLLRSHTALHLDAKVYVCHFCEKSFRSKQKFLDHYFNHDNSVKPYGCPACDARLGYSTSVPKHIQMHLRDLGAVTVERKPHLCPKCGKEYRDRASLKRHEAMVHLKIGHLCLQCDRKFSSPHALKQHQHQHTGDFIYECDQCDKRYGNASSLYNHKKSHSQQKFICNICCKSFNLKHHLLRHLNTHTGFGPKSTKKIKKELSKAPVD</sequence>
<dbReference type="SMART" id="SM00355">
    <property type="entry name" value="ZnF_C2H2"/>
    <property type="match status" value="9"/>
</dbReference>
<dbReference type="Proteomes" id="UP000015101">
    <property type="component" value="Unassembled WGS sequence"/>
</dbReference>
<dbReference type="InParanoid" id="T1EE21"/>
<keyword evidence="6" id="KW-0539">Nucleus</keyword>
<evidence type="ECO:0000313" key="11">
    <source>
        <dbReference type="Proteomes" id="UP000015101"/>
    </source>
</evidence>
<dbReference type="GO" id="GO:0000978">
    <property type="term" value="F:RNA polymerase II cis-regulatory region sequence-specific DNA binding"/>
    <property type="evidence" value="ECO:0000318"/>
    <property type="project" value="GO_Central"/>
</dbReference>
<feature type="domain" description="C2H2-type" evidence="8">
    <location>
        <begin position="209"/>
        <end position="236"/>
    </location>
</feature>